<feature type="domain" description="Carbohydrate kinase FGGY N-terminal" evidence="3">
    <location>
        <begin position="1"/>
        <end position="213"/>
    </location>
</feature>
<dbReference type="GO" id="GO:0005975">
    <property type="term" value="P:carbohydrate metabolic process"/>
    <property type="evidence" value="ECO:0007669"/>
    <property type="project" value="InterPro"/>
</dbReference>
<dbReference type="PANTHER" id="PTHR43095:SF6">
    <property type="entry name" value="XYLULOSE KINASE"/>
    <property type="match status" value="1"/>
</dbReference>
<dbReference type="InterPro" id="IPR043129">
    <property type="entry name" value="ATPase_NBD"/>
</dbReference>
<dbReference type="GO" id="GO:0016301">
    <property type="term" value="F:kinase activity"/>
    <property type="evidence" value="ECO:0007669"/>
    <property type="project" value="UniProtKB-KW"/>
</dbReference>
<dbReference type="InterPro" id="IPR050406">
    <property type="entry name" value="FGGY_Carb_Kinase"/>
</dbReference>
<dbReference type="SUPFAM" id="SSF53067">
    <property type="entry name" value="Actin-like ATPase domain"/>
    <property type="match status" value="1"/>
</dbReference>
<evidence type="ECO:0000256" key="2">
    <source>
        <dbReference type="ARBA" id="ARBA00022777"/>
    </source>
</evidence>
<keyword evidence="2" id="KW-0418">Kinase</keyword>
<accession>A0A382LUV9</accession>
<evidence type="ECO:0000259" key="3">
    <source>
        <dbReference type="Pfam" id="PF00370"/>
    </source>
</evidence>
<name>A0A382LUV9_9ZZZZ</name>
<sequence length="214" mass="23995">MYLGIDVGTSGVKVVLTNDGNNIIAAETSELNVMRPQHGWSEQDPNDWWYATNKAVENIKKKFSKQLKQVQGIGLSGQMHGLTALDAFDQPLRPSILWNDTRSFEEAKYLDETEPLFRSVGGNVVMPGFTAPKALWLKRNELNIFNKIETILLPKDFVRLLMTGEKCSDMSDSSGTLWLDIEKRNWSEELLTSTDLSVQKMPTVVEGSKSSGQL</sequence>
<dbReference type="InterPro" id="IPR018484">
    <property type="entry name" value="FGGY_N"/>
</dbReference>
<dbReference type="Gene3D" id="3.30.420.40">
    <property type="match status" value="1"/>
</dbReference>
<organism evidence="4">
    <name type="scientific">marine metagenome</name>
    <dbReference type="NCBI Taxonomy" id="408172"/>
    <lineage>
        <taxon>unclassified sequences</taxon>
        <taxon>metagenomes</taxon>
        <taxon>ecological metagenomes</taxon>
    </lineage>
</organism>
<evidence type="ECO:0000313" key="4">
    <source>
        <dbReference type="EMBL" id="SVC40398.1"/>
    </source>
</evidence>
<gene>
    <name evidence="4" type="ORF">METZ01_LOCUS293252</name>
</gene>
<dbReference type="AlphaFoldDB" id="A0A382LUV9"/>
<proteinExistence type="predicted"/>
<dbReference type="Pfam" id="PF00370">
    <property type="entry name" value="FGGY_N"/>
    <property type="match status" value="1"/>
</dbReference>
<protein>
    <recommendedName>
        <fullName evidence="3">Carbohydrate kinase FGGY N-terminal domain-containing protein</fullName>
    </recommendedName>
</protein>
<keyword evidence="1" id="KW-0808">Transferase</keyword>
<reference evidence="4" key="1">
    <citation type="submission" date="2018-05" db="EMBL/GenBank/DDBJ databases">
        <authorList>
            <person name="Lanie J.A."/>
            <person name="Ng W.-L."/>
            <person name="Kazmierczak K.M."/>
            <person name="Andrzejewski T.M."/>
            <person name="Davidsen T.M."/>
            <person name="Wayne K.J."/>
            <person name="Tettelin H."/>
            <person name="Glass J.I."/>
            <person name="Rusch D."/>
            <person name="Podicherti R."/>
            <person name="Tsui H.-C.T."/>
            <person name="Winkler M.E."/>
        </authorList>
    </citation>
    <scope>NUCLEOTIDE SEQUENCE</scope>
</reference>
<evidence type="ECO:0000256" key="1">
    <source>
        <dbReference type="ARBA" id="ARBA00022679"/>
    </source>
</evidence>
<dbReference type="EMBL" id="UINC01089361">
    <property type="protein sequence ID" value="SVC40398.1"/>
    <property type="molecule type" value="Genomic_DNA"/>
</dbReference>
<feature type="non-terminal residue" evidence="4">
    <location>
        <position position="214"/>
    </location>
</feature>
<dbReference type="PANTHER" id="PTHR43095">
    <property type="entry name" value="SUGAR KINASE"/>
    <property type="match status" value="1"/>
</dbReference>